<dbReference type="AlphaFoldDB" id="A0A0F9UPF9"/>
<comment type="caution">
    <text evidence="1">The sequence shown here is derived from an EMBL/GenBank/DDBJ whole genome shotgun (WGS) entry which is preliminary data.</text>
</comment>
<protein>
    <submittedName>
        <fullName evidence="1">Uncharacterized protein</fullName>
    </submittedName>
</protein>
<evidence type="ECO:0000313" key="1">
    <source>
        <dbReference type="EMBL" id="KKN55493.1"/>
    </source>
</evidence>
<organism evidence="1">
    <name type="scientific">marine sediment metagenome</name>
    <dbReference type="NCBI Taxonomy" id="412755"/>
    <lineage>
        <taxon>unclassified sequences</taxon>
        <taxon>metagenomes</taxon>
        <taxon>ecological metagenomes</taxon>
    </lineage>
</organism>
<gene>
    <name evidence="1" type="ORF">LCGC14_0581680</name>
</gene>
<reference evidence="1" key="1">
    <citation type="journal article" date="2015" name="Nature">
        <title>Complex archaea that bridge the gap between prokaryotes and eukaryotes.</title>
        <authorList>
            <person name="Spang A."/>
            <person name="Saw J.H."/>
            <person name="Jorgensen S.L."/>
            <person name="Zaremba-Niedzwiedzka K."/>
            <person name="Martijn J."/>
            <person name="Lind A.E."/>
            <person name="van Eijk R."/>
            <person name="Schleper C."/>
            <person name="Guy L."/>
            <person name="Ettema T.J."/>
        </authorList>
    </citation>
    <scope>NUCLEOTIDE SEQUENCE</scope>
</reference>
<accession>A0A0F9UPF9</accession>
<dbReference type="EMBL" id="LAZR01000882">
    <property type="protein sequence ID" value="KKN55493.1"/>
    <property type="molecule type" value="Genomic_DNA"/>
</dbReference>
<sequence>MVRLTEEHLQRAYDYLNGVPLPEPKRTEAEQKRMDEFMKSIQRAAIRQIEREAEIWEALNKKWKKEALDND</sequence>
<proteinExistence type="predicted"/>
<name>A0A0F9UPF9_9ZZZZ</name>